<dbReference type="Pfam" id="PF00051">
    <property type="entry name" value="Kringle"/>
    <property type="match status" value="5"/>
</dbReference>
<feature type="disulfide bond" evidence="8">
    <location>
        <begin position="533"/>
        <end position="542"/>
    </location>
</feature>
<evidence type="ECO:0000256" key="6">
    <source>
        <dbReference type="ARBA" id="ARBA00023049"/>
    </source>
</evidence>
<accession>A0A8B8C9M6</accession>
<keyword evidence="4 10" id="KW-0378">Hydrolase</keyword>
<feature type="region of interest" description="Disordered" evidence="12">
    <location>
        <begin position="46"/>
        <end position="71"/>
    </location>
</feature>
<keyword evidence="1 9" id="KW-0420">Kringle</keyword>
<feature type="domain" description="Peptidase M12A" evidence="17">
    <location>
        <begin position="138"/>
        <end position="336"/>
    </location>
</feature>
<evidence type="ECO:0000256" key="4">
    <source>
        <dbReference type="ARBA" id="ARBA00022801"/>
    </source>
</evidence>
<dbReference type="InterPro" id="IPR006026">
    <property type="entry name" value="Peptidase_Metallo"/>
</dbReference>
<evidence type="ECO:0000256" key="7">
    <source>
        <dbReference type="ARBA" id="ARBA00023157"/>
    </source>
</evidence>
<dbReference type="SMART" id="SM00181">
    <property type="entry name" value="EGF"/>
    <property type="match status" value="3"/>
</dbReference>
<gene>
    <name evidence="19" type="primary">LOC111117490</name>
</gene>
<evidence type="ECO:0000256" key="2">
    <source>
        <dbReference type="ARBA" id="ARBA00022670"/>
    </source>
</evidence>
<keyword evidence="5 10" id="KW-0862">Zinc</keyword>
<dbReference type="PROSITE" id="PS50060">
    <property type="entry name" value="MAM_2"/>
    <property type="match status" value="1"/>
</dbReference>
<dbReference type="Pfam" id="PF00629">
    <property type="entry name" value="MAM"/>
    <property type="match status" value="1"/>
</dbReference>
<dbReference type="PANTHER" id="PTHR24261:SF7">
    <property type="entry name" value="KRINGLE DOMAIN-CONTAINING PROTEIN"/>
    <property type="match status" value="1"/>
</dbReference>
<evidence type="ECO:0000313" key="18">
    <source>
        <dbReference type="Proteomes" id="UP000694844"/>
    </source>
</evidence>
<comment type="cofactor">
    <cofactor evidence="10 11">
        <name>Zn(2+)</name>
        <dbReference type="ChEBI" id="CHEBI:29105"/>
    </cofactor>
    <text evidence="10 11">Binds 1 zinc ion per subunit.</text>
</comment>
<name>A0A8B8C9M6_CRAVI</name>
<feature type="binding site" evidence="10">
    <location>
        <position position="239"/>
    </location>
    <ligand>
        <name>Zn(2+)</name>
        <dbReference type="ChEBI" id="CHEBI:29105"/>
        <note>catalytic</note>
    </ligand>
</feature>
<dbReference type="PROSITE" id="PS50070">
    <property type="entry name" value="KRINGLE_2"/>
    <property type="match status" value="5"/>
</dbReference>
<dbReference type="AlphaFoldDB" id="A0A8B8C9M6"/>
<feature type="disulfide bond" evidence="9">
    <location>
        <begin position="1028"/>
        <end position="1051"/>
    </location>
</feature>
<feature type="active site" evidence="10">
    <location>
        <position position="240"/>
    </location>
</feature>
<dbReference type="Pfam" id="PF00008">
    <property type="entry name" value="EGF"/>
    <property type="match status" value="1"/>
</dbReference>
<feature type="disulfide bond" evidence="8">
    <location>
        <begin position="965"/>
        <end position="974"/>
    </location>
</feature>
<dbReference type="GO" id="GO:0016020">
    <property type="term" value="C:membrane"/>
    <property type="evidence" value="ECO:0007669"/>
    <property type="project" value="InterPro"/>
</dbReference>
<dbReference type="InterPro" id="IPR035914">
    <property type="entry name" value="Sperma_CUB_dom_sf"/>
</dbReference>
<keyword evidence="7 8" id="KW-1015">Disulfide bond</keyword>
<dbReference type="SUPFAM" id="SSF57196">
    <property type="entry name" value="EGF/Laminin"/>
    <property type="match status" value="1"/>
</dbReference>
<dbReference type="PROSITE" id="PS01186">
    <property type="entry name" value="EGF_2"/>
    <property type="match status" value="3"/>
</dbReference>
<sequence>MGKLAICWVALIVVVQLDHADGRSYMGENEDLIREIEQELEKYESHEARIRNENSGDSKESKEDAELNENKIDEKDVDTDDPAMRLLLSMGVEIDGVVKSPKGLHPENAKNVKAKNLDQTIETKEESEKEGVQRKERRKKRNFGPNWPNWPKGIVPYVFDSSIVANRKYFLQAVELFNNLTCIRWKERSTEVEAEVGHKGYVKVQSGSGCSAGVGFYGDDEHIINLKEPGCGTVGISVHEMLHRIGQRHEQSRSDRDQYVKIAWNEISPDWRYNYYRRLTYNRNPYDIGSVMQYGYGGEGSSIELKDKNLLFLEFPGSQVFSFYDIKDVLDQYKCTEKCSSGLTCTNEGYMNVECKCECPLGFTGSTCETVVTDSDCGGYVHLQDSDPIFERDRDVTVTSPNYPGQISVGKICRWAITAPAGFIIKMTVDDLHMAYNPDTLRCYHWLEIQYNLPGQPGIRRCGDIVGETFLSSVDSPTLMIVTMDTKFAGGRATHKGFKLHFEKEKEVCRDNPCVYGVCVPTQARKCQYKCVCQSGYTGEKCNQVVADAKIKCTFERLEKCFFDNVKEGDQFEWGPGFKHTISEGTGPEEAFRGERFLFAEMSLPRVPGDKAILQTAVPLPAKASCLSFAYNMFGRNVNKLTLYAEGTNAGKTTLWSKQGNQGSDWFTAKVNIPETQGLKLSFEAITGDSWDSDVALDEVTWGIGQCGADTFNECIKVGEEYTGTRDYTKKGVKCQAWNSSTPNTVPSKYRYLASESNYCRIADEPSPWCYTTDPGTRWDWCSVPYCFATECTLVDNGQFYTGTVSHTKSGLPCQRWDSQTPHPHGYNALNKDENYCRNTDGSQGPWCYTQDPDTRWELCDVPRCERIHRDCLLTGRGLEYSGNKSVAASGKTCMNWPQESMKDEANYCRNVDGSSRPWCFVQGETGPVKEYCSIPLCSDSPCFPNPCKNRGQCIVNDTTYFCTCLDGFSGDTCEIENLTAEADCKRTNTGWEYVGKRNITTSGRTCQTWSSDSPHSHSFNDLPENYCRNPDREPSPWCYTTDPNKRWEYCSISDCVTPPLECIQNSDPKGALYFGTQNVADTGDPCQRWDSQSPHQHSYGWLGDQDNYCRNSGNSRGPWCYTENPDKRWAYCHVPKC</sequence>
<dbReference type="InterPro" id="IPR038178">
    <property type="entry name" value="Kringle_sf"/>
</dbReference>
<dbReference type="Gene3D" id="2.60.120.290">
    <property type="entry name" value="Spermadhesin, CUB domain"/>
    <property type="match status" value="1"/>
</dbReference>
<dbReference type="InterPro" id="IPR000859">
    <property type="entry name" value="CUB_dom"/>
</dbReference>
<dbReference type="InterPro" id="IPR000998">
    <property type="entry name" value="MAM_dom"/>
</dbReference>
<keyword evidence="8" id="KW-0245">EGF-like domain</keyword>
<keyword evidence="6 10" id="KW-0482">Metalloprotease</keyword>
<feature type="domain" description="EGF-like" evidence="14">
    <location>
        <begin position="331"/>
        <end position="369"/>
    </location>
</feature>
<evidence type="ECO:0000256" key="8">
    <source>
        <dbReference type="PROSITE-ProRule" id="PRU00076"/>
    </source>
</evidence>
<feature type="signal peptide" evidence="11">
    <location>
        <begin position="1"/>
        <end position="22"/>
    </location>
</feature>
<feature type="domain" description="Kringle" evidence="16">
    <location>
        <begin position="1070"/>
        <end position="1138"/>
    </location>
</feature>
<dbReference type="EC" id="3.4.24.-" evidence="11"/>
<dbReference type="SMART" id="SM00137">
    <property type="entry name" value="MAM"/>
    <property type="match status" value="1"/>
</dbReference>
<dbReference type="SUPFAM" id="SSF57440">
    <property type="entry name" value="Kringle-like"/>
    <property type="match status" value="5"/>
</dbReference>
<evidence type="ECO:0000256" key="5">
    <source>
        <dbReference type="ARBA" id="ARBA00022833"/>
    </source>
</evidence>
<dbReference type="CDD" id="cd00108">
    <property type="entry name" value="KR"/>
    <property type="match status" value="4"/>
</dbReference>
<dbReference type="GO" id="GO:0008270">
    <property type="term" value="F:zinc ion binding"/>
    <property type="evidence" value="ECO:0007669"/>
    <property type="project" value="UniProtKB-UniRule"/>
</dbReference>
<evidence type="ECO:0000256" key="9">
    <source>
        <dbReference type="PROSITE-ProRule" id="PRU00121"/>
    </source>
</evidence>
<feature type="domain" description="Kringle" evidence="16">
    <location>
        <begin position="719"/>
        <end position="787"/>
    </location>
</feature>
<dbReference type="InterPro" id="IPR000742">
    <property type="entry name" value="EGF"/>
</dbReference>
<proteinExistence type="predicted"/>
<feature type="compositionally biased region" description="Basic and acidic residues" evidence="12">
    <location>
        <begin position="121"/>
        <end position="134"/>
    </location>
</feature>
<dbReference type="InterPro" id="IPR013806">
    <property type="entry name" value="Kringle-like"/>
</dbReference>
<feature type="domain" description="Kringle" evidence="16">
    <location>
        <begin position="792"/>
        <end position="865"/>
    </location>
</feature>
<dbReference type="SMART" id="SM00235">
    <property type="entry name" value="ZnMc"/>
    <property type="match status" value="1"/>
</dbReference>
<feature type="domain" description="EGF-like" evidence="14">
    <location>
        <begin position="505"/>
        <end position="543"/>
    </location>
</feature>
<feature type="binding site" evidence="10">
    <location>
        <position position="243"/>
    </location>
    <ligand>
        <name>Zn(2+)</name>
        <dbReference type="ChEBI" id="CHEBI:29105"/>
        <note>catalytic</note>
    </ligand>
</feature>
<comment type="caution">
    <text evidence="8">Lacks conserved residue(s) required for the propagation of feature annotation.</text>
</comment>
<dbReference type="InterPro" id="IPR000001">
    <property type="entry name" value="Kringle"/>
</dbReference>
<feature type="binding site" evidence="10">
    <location>
        <position position="249"/>
    </location>
    <ligand>
        <name>Zn(2+)</name>
        <dbReference type="ChEBI" id="CHEBI:29105"/>
        <note>catalytic</note>
    </ligand>
</feature>
<dbReference type="SUPFAM" id="SSF49899">
    <property type="entry name" value="Concanavalin A-like lectins/glucanases"/>
    <property type="match status" value="1"/>
</dbReference>
<evidence type="ECO:0000256" key="12">
    <source>
        <dbReference type="SAM" id="MobiDB-lite"/>
    </source>
</evidence>
<dbReference type="InterPro" id="IPR018056">
    <property type="entry name" value="Kringle_CS"/>
</dbReference>
<keyword evidence="11" id="KW-0732">Signal</keyword>
<evidence type="ECO:0000259" key="17">
    <source>
        <dbReference type="PROSITE" id="PS51864"/>
    </source>
</evidence>
<protein>
    <recommendedName>
        <fullName evidence="11">Metalloendopeptidase</fullName>
        <ecNumber evidence="11">3.4.24.-</ecNumber>
    </recommendedName>
</protein>
<dbReference type="PROSITE" id="PS01180">
    <property type="entry name" value="CUB"/>
    <property type="match status" value="1"/>
</dbReference>
<dbReference type="SUPFAM" id="SSF55486">
    <property type="entry name" value="Metalloproteases ('zincins'), catalytic domain"/>
    <property type="match status" value="1"/>
</dbReference>
<dbReference type="CDD" id="cd00041">
    <property type="entry name" value="CUB"/>
    <property type="match status" value="1"/>
</dbReference>
<feature type="chain" id="PRO_5034591458" description="Metalloendopeptidase" evidence="11">
    <location>
        <begin position="23"/>
        <end position="1138"/>
    </location>
</feature>
<feature type="disulfide bond" evidence="8">
    <location>
        <begin position="514"/>
        <end position="531"/>
    </location>
</feature>
<evidence type="ECO:0000256" key="3">
    <source>
        <dbReference type="ARBA" id="ARBA00022723"/>
    </source>
</evidence>
<evidence type="ECO:0000259" key="14">
    <source>
        <dbReference type="PROSITE" id="PS50026"/>
    </source>
</evidence>
<feature type="region of interest" description="Disordered" evidence="12">
    <location>
        <begin position="116"/>
        <end position="144"/>
    </location>
</feature>
<evidence type="ECO:0000256" key="1">
    <source>
        <dbReference type="ARBA" id="ARBA00022572"/>
    </source>
</evidence>
<dbReference type="KEGG" id="cvn:111117490"/>
<feature type="domain" description="CUB" evidence="13">
    <location>
        <begin position="377"/>
        <end position="505"/>
    </location>
</feature>
<feature type="disulfide bond" evidence="9">
    <location>
        <begin position="837"/>
        <end position="860"/>
    </location>
</feature>
<dbReference type="Gene3D" id="3.40.390.10">
    <property type="entry name" value="Collagenase (Catalytic Domain)"/>
    <property type="match status" value="1"/>
</dbReference>
<dbReference type="Pfam" id="PF00431">
    <property type="entry name" value="CUB"/>
    <property type="match status" value="1"/>
</dbReference>
<dbReference type="PROSITE" id="PS51864">
    <property type="entry name" value="ASTACIN"/>
    <property type="match status" value="1"/>
</dbReference>
<dbReference type="GO" id="GO:0005102">
    <property type="term" value="F:signaling receptor binding"/>
    <property type="evidence" value="ECO:0007669"/>
    <property type="project" value="TreeGrafter"/>
</dbReference>
<dbReference type="Gene3D" id="2.40.20.10">
    <property type="entry name" value="Plasminogen Kringle 4"/>
    <property type="match status" value="5"/>
</dbReference>
<feature type="domain" description="MAM" evidence="15">
    <location>
        <begin position="551"/>
        <end position="709"/>
    </location>
</feature>
<dbReference type="PROSITE" id="PS00021">
    <property type="entry name" value="KRINGLE_1"/>
    <property type="match status" value="4"/>
</dbReference>
<dbReference type="InterPro" id="IPR050759">
    <property type="entry name" value="Serine_protease_kringle"/>
</dbReference>
<dbReference type="InterPro" id="IPR001506">
    <property type="entry name" value="Peptidase_M12A"/>
</dbReference>
<dbReference type="OrthoDB" id="6116365at2759"/>
<feature type="domain" description="EGF-like" evidence="14">
    <location>
        <begin position="939"/>
        <end position="975"/>
    </location>
</feature>
<keyword evidence="18" id="KW-1185">Reference proteome</keyword>
<dbReference type="PROSITE" id="PS50026">
    <property type="entry name" value="EGF_3"/>
    <property type="match status" value="3"/>
</dbReference>
<dbReference type="SUPFAM" id="SSF49854">
    <property type="entry name" value="Spermadhesin, CUB domain"/>
    <property type="match status" value="1"/>
</dbReference>
<organism evidence="18 19">
    <name type="scientific">Crassostrea virginica</name>
    <name type="common">Eastern oyster</name>
    <dbReference type="NCBI Taxonomy" id="6565"/>
    <lineage>
        <taxon>Eukaryota</taxon>
        <taxon>Metazoa</taxon>
        <taxon>Spiralia</taxon>
        <taxon>Lophotrochozoa</taxon>
        <taxon>Mollusca</taxon>
        <taxon>Bivalvia</taxon>
        <taxon>Autobranchia</taxon>
        <taxon>Pteriomorphia</taxon>
        <taxon>Ostreida</taxon>
        <taxon>Ostreoidea</taxon>
        <taxon>Ostreidae</taxon>
        <taxon>Crassostrea</taxon>
    </lineage>
</organism>
<dbReference type="InterPro" id="IPR013320">
    <property type="entry name" value="ConA-like_dom_sf"/>
</dbReference>
<dbReference type="GO" id="GO:0005615">
    <property type="term" value="C:extracellular space"/>
    <property type="evidence" value="ECO:0007669"/>
    <property type="project" value="TreeGrafter"/>
</dbReference>
<dbReference type="PRINTS" id="PR00480">
    <property type="entry name" value="ASTACIN"/>
</dbReference>
<dbReference type="GO" id="GO:0004222">
    <property type="term" value="F:metalloendopeptidase activity"/>
    <property type="evidence" value="ECO:0007669"/>
    <property type="project" value="UniProtKB-UniRule"/>
</dbReference>
<evidence type="ECO:0000256" key="10">
    <source>
        <dbReference type="PROSITE-ProRule" id="PRU01211"/>
    </source>
</evidence>
<dbReference type="RefSeq" id="XP_022312335.1">
    <property type="nucleotide sequence ID" value="XM_022456627.1"/>
</dbReference>
<dbReference type="SMART" id="SM00130">
    <property type="entry name" value="KR"/>
    <property type="match status" value="5"/>
</dbReference>
<dbReference type="CDD" id="cd06263">
    <property type="entry name" value="MAM"/>
    <property type="match status" value="1"/>
</dbReference>
<dbReference type="Gene3D" id="2.10.25.10">
    <property type="entry name" value="Laminin"/>
    <property type="match status" value="2"/>
</dbReference>
<dbReference type="SMART" id="SM00042">
    <property type="entry name" value="CUB"/>
    <property type="match status" value="1"/>
</dbReference>
<dbReference type="Pfam" id="PF01400">
    <property type="entry name" value="Astacin"/>
    <property type="match status" value="1"/>
</dbReference>
<evidence type="ECO:0000313" key="19">
    <source>
        <dbReference type="RefSeq" id="XP_022312335.1"/>
    </source>
</evidence>
<keyword evidence="2 10" id="KW-0645">Protease</keyword>
<evidence type="ECO:0000259" key="16">
    <source>
        <dbReference type="PROSITE" id="PS50070"/>
    </source>
</evidence>
<feature type="disulfide bond" evidence="8">
    <location>
        <begin position="359"/>
        <end position="368"/>
    </location>
</feature>
<feature type="domain" description="Kringle" evidence="16">
    <location>
        <begin position="874"/>
        <end position="938"/>
    </location>
</feature>
<evidence type="ECO:0000259" key="13">
    <source>
        <dbReference type="PROSITE" id="PS01180"/>
    </source>
</evidence>
<dbReference type="Gene3D" id="2.60.120.200">
    <property type="match status" value="1"/>
</dbReference>
<feature type="disulfide bond" evidence="9">
    <location>
        <begin position="1110"/>
        <end position="1133"/>
    </location>
</feature>
<dbReference type="PRINTS" id="PR00018">
    <property type="entry name" value="KRINGLE"/>
</dbReference>
<feature type="disulfide bond" evidence="8">
    <location>
        <begin position="509"/>
        <end position="519"/>
    </location>
</feature>
<evidence type="ECO:0000256" key="11">
    <source>
        <dbReference type="RuleBase" id="RU361183"/>
    </source>
</evidence>
<reference evidence="19" key="1">
    <citation type="submission" date="2025-08" db="UniProtKB">
        <authorList>
            <consortium name="RefSeq"/>
        </authorList>
    </citation>
    <scope>IDENTIFICATION</scope>
    <source>
        <tissue evidence="19">Whole sample</tissue>
    </source>
</reference>
<dbReference type="InterPro" id="IPR024079">
    <property type="entry name" value="MetalloPept_cat_dom_sf"/>
</dbReference>
<evidence type="ECO:0000259" key="15">
    <source>
        <dbReference type="PROSITE" id="PS50060"/>
    </source>
</evidence>
<dbReference type="GeneID" id="111117490"/>
<dbReference type="PANTHER" id="PTHR24261">
    <property type="entry name" value="PLASMINOGEN-RELATED"/>
    <property type="match status" value="1"/>
</dbReference>
<dbReference type="CDD" id="cd00054">
    <property type="entry name" value="EGF_CA"/>
    <property type="match status" value="1"/>
</dbReference>
<feature type="disulfide bond" evidence="8">
    <location>
        <begin position="335"/>
        <end position="345"/>
    </location>
</feature>
<keyword evidence="3 10" id="KW-0479">Metal-binding</keyword>
<dbReference type="Proteomes" id="UP000694844">
    <property type="component" value="Chromosome 10"/>
</dbReference>
<dbReference type="GO" id="GO:0006508">
    <property type="term" value="P:proteolysis"/>
    <property type="evidence" value="ECO:0007669"/>
    <property type="project" value="UniProtKB-KW"/>
</dbReference>
<feature type="domain" description="Kringle" evidence="16">
    <location>
        <begin position="991"/>
        <end position="1056"/>
    </location>
</feature>
<dbReference type="PROSITE" id="PS00022">
    <property type="entry name" value="EGF_1"/>
    <property type="match status" value="3"/>
</dbReference>